<keyword evidence="4" id="KW-0067">ATP-binding</keyword>
<protein>
    <submittedName>
        <fullName evidence="8">DEAD/DEAH box helicase</fullName>
    </submittedName>
</protein>
<dbReference type="PANTHER" id="PTHR47959:SF1">
    <property type="entry name" value="ATP-DEPENDENT RNA HELICASE DBPA"/>
    <property type="match status" value="1"/>
</dbReference>
<dbReference type="Pfam" id="PF00271">
    <property type="entry name" value="Helicase_C"/>
    <property type="match status" value="1"/>
</dbReference>
<dbReference type="CDD" id="cd18787">
    <property type="entry name" value="SF2_C_DEAD"/>
    <property type="match status" value="1"/>
</dbReference>
<gene>
    <name evidence="8" type="ORF">EHV08_03790</name>
</gene>
<dbReference type="SUPFAM" id="SSF52540">
    <property type="entry name" value="P-loop containing nucleoside triphosphate hydrolases"/>
    <property type="match status" value="1"/>
</dbReference>
<dbReference type="EMBL" id="RYYU01000001">
    <property type="protein sequence ID" value="RUL58974.1"/>
    <property type="molecule type" value="Genomic_DNA"/>
</dbReference>
<comment type="similarity">
    <text evidence="5">Belongs to the DEAD box helicase family.</text>
</comment>
<dbReference type="GO" id="GO:0005829">
    <property type="term" value="C:cytosol"/>
    <property type="evidence" value="ECO:0007669"/>
    <property type="project" value="TreeGrafter"/>
</dbReference>
<dbReference type="InterPro" id="IPR011545">
    <property type="entry name" value="DEAD/DEAH_box_helicase_dom"/>
</dbReference>
<feature type="domain" description="Helicase ATP-binding" evidence="6">
    <location>
        <begin position="24"/>
        <end position="193"/>
    </location>
</feature>
<keyword evidence="1" id="KW-0547">Nucleotide-binding</keyword>
<dbReference type="SMART" id="SM00487">
    <property type="entry name" value="DEXDc"/>
    <property type="match status" value="1"/>
</dbReference>
<dbReference type="InterPro" id="IPR044742">
    <property type="entry name" value="DEAD/DEAH_RhlB"/>
</dbReference>
<evidence type="ECO:0000256" key="4">
    <source>
        <dbReference type="ARBA" id="ARBA00022840"/>
    </source>
</evidence>
<dbReference type="PROSITE" id="PS51194">
    <property type="entry name" value="HELICASE_CTER"/>
    <property type="match status" value="1"/>
</dbReference>
<dbReference type="PANTHER" id="PTHR47959">
    <property type="entry name" value="ATP-DEPENDENT RNA HELICASE RHLE-RELATED"/>
    <property type="match status" value="1"/>
</dbReference>
<dbReference type="InterPro" id="IPR014001">
    <property type="entry name" value="Helicase_ATP-bd"/>
</dbReference>
<feature type="domain" description="Helicase C-terminal" evidence="7">
    <location>
        <begin position="219"/>
        <end position="369"/>
    </location>
</feature>
<dbReference type="AlphaFoldDB" id="A0A3S0RA02"/>
<dbReference type="CDD" id="cd00268">
    <property type="entry name" value="DEADc"/>
    <property type="match status" value="1"/>
</dbReference>
<keyword evidence="3 8" id="KW-0347">Helicase</keyword>
<evidence type="ECO:0000259" key="7">
    <source>
        <dbReference type="PROSITE" id="PS51194"/>
    </source>
</evidence>
<dbReference type="InterPro" id="IPR050079">
    <property type="entry name" value="DEAD_box_RNA_helicase"/>
</dbReference>
<sequence>MDTQRILNKLGIEELNMMQQETANAIHYSSNDVLVLSPTGSGKTLAYLLPIVEKMKSDIDEIQAVVIVPGRELALQSQQVLANMGCGLRSLALYGGRPTMDEHRQIVKIRPHIIFSTPGRLNDHLDKGNVCSDNVEWIVIDEFDKCLEMGFRNEMAKAIERLSNAKRRVLMSATDAEEIPAFVNMGKVSKIDFLIDDEQVSDRVGINIVRSPQKDKLDTLQCLLRSFGDKSTIVFLNFRESVERIEEYLKSLGFSTSAFHGGLEQVQREAALYMFSNGSSNVLIATDLASRGLDIPDVENIVHYHLPLGEDAYIHRVGRTARWDAIGKTYFILGPEEYIPEYVEGEHSDFSIPTRLPSPALPKMVTLYIGKGKKDKISKVDIVGFLCKKGGLDKKDIGKIDIKERYCYVAISRKCRKAVLEKTQGEKIKGVKTLVEVVK</sequence>
<dbReference type="Pfam" id="PF03880">
    <property type="entry name" value="DbpA"/>
    <property type="match status" value="1"/>
</dbReference>
<name>A0A3S0RA02_9BACT</name>
<evidence type="ECO:0000259" key="6">
    <source>
        <dbReference type="PROSITE" id="PS51192"/>
    </source>
</evidence>
<dbReference type="Proteomes" id="UP000278983">
    <property type="component" value="Unassembled WGS sequence"/>
</dbReference>
<evidence type="ECO:0000256" key="2">
    <source>
        <dbReference type="ARBA" id="ARBA00022801"/>
    </source>
</evidence>
<dbReference type="Gene3D" id="3.40.50.300">
    <property type="entry name" value="P-loop containing nucleotide triphosphate hydrolases"/>
    <property type="match status" value="2"/>
</dbReference>
<evidence type="ECO:0000256" key="3">
    <source>
        <dbReference type="ARBA" id="ARBA00022806"/>
    </source>
</evidence>
<dbReference type="Pfam" id="PF00270">
    <property type="entry name" value="DEAD"/>
    <property type="match status" value="1"/>
</dbReference>
<dbReference type="GO" id="GO:0003724">
    <property type="term" value="F:RNA helicase activity"/>
    <property type="evidence" value="ECO:0007669"/>
    <property type="project" value="TreeGrafter"/>
</dbReference>
<accession>A0A3S0RA02</accession>
<dbReference type="InterPro" id="IPR001650">
    <property type="entry name" value="Helicase_C-like"/>
</dbReference>
<dbReference type="Gene3D" id="3.30.70.330">
    <property type="match status" value="1"/>
</dbReference>
<dbReference type="PROSITE" id="PS51192">
    <property type="entry name" value="HELICASE_ATP_BIND_1"/>
    <property type="match status" value="1"/>
</dbReference>
<dbReference type="OrthoDB" id="9785240at2"/>
<proteinExistence type="inferred from homology"/>
<dbReference type="GO" id="GO:0003676">
    <property type="term" value="F:nucleic acid binding"/>
    <property type="evidence" value="ECO:0007669"/>
    <property type="project" value="InterPro"/>
</dbReference>
<dbReference type="GO" id="GO:0005524">
    <property type="term" value="F:ATP binding"/>
    <property type="evidence" value="ECO:0007669"/>
    <property type="project" value="UniProtKB-KW"/>
</dbReference>
<dbReference type="CDD" id="cd12252">
    <property type="entry name" value="RRM_DbpA"/>
    <property type="match status" value="1"/>
</dbReference>
<evidence type="ECO:0000256" key="5">
    <source>
        <dbReference type="ARBA" id="ARBA00038437"/>
    </source>
</evidence>
<dbReference type="SMART" id="SM00490">
    <property type="entry name" value="HELICc"/>
    <property type="match status" value="1"/>
</dbReference>
<evidence type="ECO:0000256" key="1">
    <source>
        <dbReference type="ARBA" id="ARBA00022741"/>
    </source>
</evidence>
<evidence type="ECO:0000313" key="9">
    <source>
        <dbReference type="Proteomes" id="UP000278983"/>
    </source>
</evidence>
<organism evidence="8 9">
    <name type="scientific">Prevotella koreensis</name>
    <dbReference type="NCBI Taxonomy" id="2490854"/>
    <lineage>
        <taxon>Bacteria</taxon>
        <taxon>Pseudomonadati</taxon>
        <taxon>Bacteroidota</taxon>
        <taxon>Bacteroidia</taxon>
        <taxon>Bacteroidales</taxon>
        <taxon>Prevotellaceae</taxon>
        <taxon>Prevotella</taxon>
    </lineage>
</organism>
<dbReference type="GO" id="GO:0016787">
    <property type="term" value="F:hydrolase activity"/>
    <property type="evidence" value="ECO:0007669"/>
    <property type="project" value="UniProtKB-KW"/>
</dbReference>
<dbReference type="InterPro" id="IPR012677">
    <property type="entry name" value="Nucleotide-bd_a/b_plait_sf"/>
</dbReference>
<evidence type="ECO:0000313" key="8">
    <source>
        <dbReference type="EMBL" id="RUL58974.1"/>
    </source>
</evidence>
<keyword evidence="9" id="KW-1185">Reference proteome</keyword>
<dbReference type="InterPro" id="IPR005580">
    <property type="entry name" value="DbpA/CsdA_RNA-bd_dom"/>
</dbReference>
<reference evidence="8 9" key="1">
    <citation type="submission" date="2018-12" db="EMBL/GenBank/DDBJ databases">
        <title>Genome sequencing of Prevotella sp. KCOM 3155 (= JS262).</title>
        <authorList>
            <person name="Kook J.-K."/>
            <person name="Park S.-N."/>
            <person name="Lim Y.K."/>
        </authorList>
    </citation>
    <scope>NUCLEOTIDE SEQUENCE [LARGE SCALE GENOMIC DNA]</scope>
    <source>
        <strain evidence="8 9">KCOM 3155</strain>
    </source>
</reference>
<dbReference type="InterPro" id="IPR027417">
    <property type="entry name" value="P-loop_NTPase"/>
</dbReference>
<comment type="caution">
    <text evidence="8">The sequence shown here is derived from an EMBL/GenBank/DDBJ whole genome shotgun (WGS) entry which is preliminary data.</text>
</comment>
<keyword evidence="2" id="KW-0378">Hydrolase</keyword>
<dbReference type="RefSeq" id="WP_126678114.1">
    <property type="nucleotide sequence ID" value="NZ_RYYU01000001.1"/>
</dbReference>